<dbReference type="STRING" id="136037.A0A067QXJ0"/>
<evidence type="ECO:0000256" key="1">
    <source>
        <dbReference type="ARBA" id="ARBA00012797"/>
    </source>
</evidence>
<dbReference type="InterPro" id="IPR007356">
    <property type="entry name" value="tRNA_m1G_MeTrfase_euk"/>
</dbReference>
<dbReference type="GO" id="GO:0052905">
    <property type="term" value="F:tRNA (guanosine(9)-N1)-methyltransferase activity"/>
    <property type="evidence" value="ECO:0007669"/>
    <property type="project" value="UniProtKB-EC"/>
</dbReference>
<dbReference type="InterPro" id="IPR038459">
    <property type="entry name" value="MT_TRM10-typ_sf"/>
</dbReference>
<evidence type="ECO:0000313" key="8">
    <source>
        <dbReference type="EMBL" id="KDR15159.1"/>
    </source>
</evidence>
<organism evidence="8 9">
    <name type="scientific">Zootermopsis nevadensis</name>
    <name type="common">Dampwood termite</name>
    <dbReference type="NCBI Taxonomy" id="136037"/>
    <lineage>
        <taxon>Eukaryota</taxon>
        <taxon>Metazoa</taxon>
        <taxon>Ecdysozoa</taxon>
        <taxon>Arthropoda</taxon>
        <taxon>Hexapoda</taxon>
        <taxon>Insecta</taxon>
        <taxon>Pterygota</taxon>
        <taxon>Neoptera</taxon>
        <taxon>Polyneoptera</taxon>
        <taxon>Dictyoptera</taxon>
        <taxon>Blattodea</taxon>
        <taxon>Blattoidea</taxon>
        <taxon>Termitoidae</taxon>
        <taxon>Termopsidae</taxon>
        <taxon>Zootermopsis</taxon>
    </lineage>
</organism>
<keyword evidence="9" id="KW-1185">Reference proteome</keyword>
<dbReference type="PANTHER" id="PTHR13563">
    <property type="entry name" value="TRNA (GUANINE-9-) METHYLTRANSFERASE"/>
    <property type="match status" value="1"/>
</dbReference>
<dbReference type="FunCoup" id="A0A067QXJ0">
    <property type="interactions" value="1667"/>
</dbReference>
<dbReference type="eggNOG" id="KOG2967">
    <property type="taxonomic scope" value="Eukaryota"/>
</dbReference>
<dbReference type="InParanoid" id="A0A067QXJ0"/>
<dbReference type="GO" id="GO:0000049">
    <property type="term" value="F:tRNA binding"/>
    <property type="evidence" value="ECO:0007669"/>
    <property type="project" value="TreeGrafter"/>
</dbReference>
<evidence type="ECO:0000313" key="9">
    <source>
        <dbReference type="Proteomes" id="UP000027135"/>
    </source>
</evidence>
<dbReference type="OMA" id="FKKNDGW"/>
<keyword evidence="3 8" id="KW-0808">Transferase</keyword>
<dbReference type="AlphaFoldDB" id="A0A067QXJ0"/>
<evidence type="ECO:0000256" key="3">
    <source>
        <dbReference type="ARBA" id="ARBA00022679"/>
    </source>
</evidence>
<feature type="compositionally biased region" description="Basic and acidic residues" evidence="6">
    <location>
        <begin position="12"/>
        <end position="26"/>
    </location>
</feature>
<dbReference type="FunFam" id="3.40.1280.30:FF:000001">
    <property type="entry name" value="tRNA methyltransferase 10 homolog A"/>
    <property type="match status" value="1"/>
</dbReference>
<gene>
    <name evidence="8" type="ORF">L798_09940</name>
</gene>
<dbReference type="InterPro" id="IPR028564">
    <property type="entry name" value="MT_TRM10-typ"/>
</dbReference>
<feature type="domain" description="SAM-dependent MTase TRM10-type" evidence="7">
    <location>
        <begin position="111"/>
        <end position="303"/>
    </location>
</feature>
<dbReference type="GO" id="GO:0005654">
    <property type="term" value="C:nucleoplasm"/>
    <property type="evidence" value="ECO:0007669"/>
    <property type="project" value="TreeGrafter"/>
</dbReference>
<evidence type="ECO:0000259" key="7">
    <source>
        <dbReference type="PROSITE" id="PS51675"/>
    </source>
</evidence>
<reference evidence="8 9" key="1">
    <citation type="journal article" date="2014" name="Nat. Commun.">
        <title>Molecular traces of alternative social organization in a termite genome.</title>
        <authorList>
            <person name="Terrapon N."/>
            <person name="Li C."/>
            <person name="Robertson H.M."/>
            <person name="Ji L."/>
            <person name="Meng X."/>
            <person name="Booth W."/>
            <person name="Chen Z."/>
            <person name="Childers C.P."/>
            <person name="Glastad K.M."/>
            <person name="Gokhale K."/>
            <person name="Gowin J."/>
            <person name="Gronenberg W."/>
            <person name="Hermansen R.A."/>
            <person name="Hu H."/>
            <person name="Hunt B.G."/>
            <person name="Huylmans A.K."/>
            <person name="Khalil S.M."/>
            <person name="Mitchell R.D."/>
            <person name="Munoz-Torres M.C."/>
            <person name="Mustard J.A."/>
            <person name="Pan H."/>
            <person name="Reese J.T."/>
            <person name="Scharf M.E."/>
            <person name="Sun F."/>
            <person name="Vogel H."/>
            <person name="Xiao J."/>
            <person name="Yang W."/>
            <person name="Yang Z."/>
            <person name="Yang Z."/>
            <person name="Zhou J."/>
            <person name="Zhu J."/>
            <person name="Brent C.S."/>
            <person name="Elsik C.G."/>
            <person name="Goodisman M.A."/>
            <person name="Liberles D.A."/>
            <person name="Roe R.M."/>
            <person name="Vargo E.L."/>
            <person name="Vilcinskas A."/>
            <person name="Wang J."/>
            <person name="Bornberg-Bauer E."/>
            <person name="Korb J."/>
            <person name="Zhang G."/>
            <person name="Liebig J."/>
        </authorList>
    </citation>
    <scope>NUCLEOTIDE SEQUENCE [LARGE SCALE GENOMIC DNA]</scope>
    <source>
        <tissue evidence="8">Whole organism</tissue>
    </source>
</reference>
<keyword evidence="2 8" id="KW-0489">Methyltransferase</keyword>
<dbReference type="OrthoDB" id="278300at2759"/>
<dbReference type="GO" id="GO:0002939">
    <property type="term" value="P:tRNA N1-guanine methylation"/>
    <property type="evidence" value="ECO:0007669"/>
    <property type="project" value="TreeGrafter"/>
</dbReference>
<dbReference type="PROSITE" id="PS51675">
    <property type="entry name" value="SAM_MT_TRM10"/>
    <property type="match status" value="1"/>
</dbReference>
<feature type="region of interest" description="Disordered" evidence="6">
    <location>
        <begin position="1"/>
        <end position="26"/>
    </location>
</feature>
<evidence type="ECO:0000256" key="2">
    <source>
        <dbReference type="ARBA" id="ARBA00022603"/>
    </source>
</evidence>
<dbReference type="PANTHER" id="PTHR13563:SF13">
    <property type="entry name" value="TRNA METHYLTRANSFERASE 10 HOMOLOG A"/>
    <property type="match status" value="1"/>
</dbReference>
<feature type="compositionally biased region" description="Polar residues" evidence="6">
    <location>
        <begin position="1"/>
        <end position="11"/>
    </location>
</feature>
<dbReference type="Gene3D" id="3.40.1280.30">
    <property type="match status" value="1"/>
</dbReference>
<evidence type="ECO:0000256" key="5">
    <source>
        <dbReference type="ARBA" id="ARBA00048434"/>
    </source>
</evidence>
<keyword evidence="4" id="KW-0949">S-adenosyl-L-methionine</keyword>
<dbReference type="Proteomes" id="UP000027135">
    <property type="component" value="Unassembled WGS sequence"/>
</dbReference>
<proteinExistence type="predicted"/>
<name>A0A067QXJ0_ZOONE</name>
<dbReference type="EC" id="2.1.1.221" evidence="1"/>
<evidence type="ECO:0000256" key="4">
    <source>
        <dbReference type="ARBA" id="ARBA00022691"/>
    </source>
</evidence>
<comment type="catalytic activity">
    <reaction evidence="5">
        <text>guanosine(9) in tRNA + S-adenosyl-L-methionine = N(1)-methylguanosine(9) in tRNA + S-adenosyl-L-homocysteine + H(+)</text>
        <dbReference type="Rhea" id="RHEA:43156"/>
        <dbReference type="Rhea" id="RHEA-COMP:10367"/>
        <dbReference type="Rhea" id="RHEA-COMP:10368"/>
        <dbReference type="ChEBI" id="CHEBI:15378"/>
        <dbReference type="ChEBI" id="CHEBI:57856"/>
        <dbReference type="ChEBI" id="CHEBI:59789"/>
        <dbReference type="ChEBI" id="CHEBI:73542"/>
        <dbReference type="ChEBI" id="CHEBI:74269"/>
        <dbReference type="EC" id="2.1.1.221"/>
    </reaction>
</comment>
<protein>
    <recommendedName>
        <fullName evidence="1">tRNA (guanine(9)-N(1))-methyltransferase</fullName>
        <ecNumber evidence="1">2.1.1.221</ecNumber>
    </recommendedName>
</protein>
<accession>A0A067QXJ0</accession>
<dbReference type="EMBL" id="KK852843">
    <property type="protein sequence ID" value="KDR15159.1"/>
    <property type="molecule type" value="Genomic_DNA"/>
</dbReference>
<dbReference type="CDD" id="cd18101">
    <property type="entry name" value="Trm10euk_A"/>
    <property type="match status" value="1"/>
</dbReference>
<evidence type="ECO:0000256" key="6">
    <source>
        <dbReference type="SAM" id="MobiDB-lite"/>
    </source>
</evidence>
<sequence length="332" mass="38046">MFLTMLSSGHSPKSEKDVSKFGKDVDEAPSEKGITFENLCKEEAGVLSACASSVNWTKTEMPETLSKRQLKKLRKKEKWLAYKPIKRAKEKLKLRQKKLDARQNNVKLGPSRKELKHSKMSQSNCKVRVAIDLSFDDLMNDKEISKCVKQLLRCYSLNRRAKDPVQFYITSFDGRCKAEMQKHTGYQNWDVYFHNESYADVFESKDLVYLTSESHSVISSLEADKVYVIGGLVDHNSYKGLCHQIAEEKGIRHGQLPIGEFLEMKTRKVLTIDHVFEIILEVTRGKSWKEALLNVLPPRKGAVEKVEEFETFSTSQCIEKKPISTVPETDTE</sequence>